<evidence type="ECO:0000313" key="2">
    <source>
        <dbReference type="Proteomes" id="UP000784294"/>
    </source>
</evidence>
<reference evidence="1" key="1">
    <citation type="submission" date="2018-11" db="EMBL/GenBank/DDBJ databases">
        <authorList>
            <consortium name="Pathogen Informatics"/>
        </authorList>
    </citation>
    <scope>NUCLEOTIDE SEQUENCE</scope>
</reference>
<gene>
    <name evidence="1" type="ORF">PXEA_LOCUS35214</name>
</gene>
<organism evidence="1 2">
    <name type="scientific">Protopolystoma xenopodis</name>
    <dbReference type="NCBI Taxonomy" id="117903"/>
    <lineage>
        <taxon>Eukaryota</taxon>
        <taxon>Metazoa</taxon>
        <taxon>Spiralia</taxon>
        <taxon>Lophotrochozoa</taxon>
        <taxon>Platyhelminthes</taxon>
        <taxon>Monogenea</taxon>
        <taxon>Polyopisthocotylea</taxon>
        <taxon>Polystomatidea</taxon>
        <taxon>Polystomatidae</taxon>
        <taxon>Protopolystoma</taxon>
    </lineage>
</organism>
<sequence>MHCLDLSSRIRVSPRGTGGAPVDHTVLTACLYACPPVRLSACSPHIFPPRKTIKGDLLTFSLLASYPCSGDGLAGQGSAFRGLGYSVQTGRPEVYIQPGACWLIS</sequence>
<proteinExistence type="predicted"/>
<dbReference type="Proteomes" id="UP000784294">
    <property type="component" value="Unassembled WGS sequence"/>
</dbReference>
<comment type="caution">
    <text evidence="1">The sequence shown here is derived from an EMBL/GenBank/DDBJ whole genome shotgun (WGS) entry which is preliminary data.</text>
</comment>
<protein>
    <submittedName>
        <fullName evidence="1">Uncharacterized protein</fullName>
    </submittedName>
</protein>
<dbReference type="EMBL" id="CAAALY010270935">
    <property type="protein sequence ID" value="VEL41774.1"/>
    <property type="molecule type" value="Genomic_DNA"/>
</dbReference>
<name>A0A448XPR7_9PLAT</name>
<dbReference type="AlphaFoldDB" id="A0A448XPR7"/>
<evidence type="ECO:0000313" key="1">
    <source>
        <dbReference type="EMBL" id="VEL41774.1"/>
    </source>
</evidence>
<keyword evidence="2" id="KW-1185">Reference proteome</keyword>
<accession>A0A448XPR7</accession>